<evidence type="ECO:0000313" key="1">
    <source>
        <dbReference type="EMBL" id="KDR81179.1"/>
    </source>
</evidence>
<gene>
    <name evidence="1" type="ORF">GALMADRAFT_241734</name>
</gene>
<protein>
    <submittedName>
        <fullName evidence="1">Uncharacterized protein</fullName>
    </submittedName>
</protein>
<dbReference type="HOGENOM" id="CLU_1528745_0_0_1"/>
<feature type="non-terminal residue" evidence="1">
    <location>
        <position position="176"/>
    </location>
</feature>
<name>A0A067TMM4_GALM3</name>
<accession>A0A067TMM4</accession>
<evidence type="ECO:0000313" key="2">
    <source>
        <dbReference type="Proteomes" id="UP000027222"/>
    </source>
</evidence>
<reference evidence="2" key="1">
    <citation type="journal article" date="2014" name="Proc. Natl. Acad. Sci. U.S.A.">
        <title>Extensive sampling of basidiomycete genomes demonstrates inadequacy of the white-rot/brown-rot paradigm for wood decay fungi.</title>
        <authorList>
            <person name="Riley R."/>
            <person name="Salamov A.A."/>
            <person name="Brown D.W."/>
            <person name="Nagy L.G."/>
            <person name="Floudas D."/>
            <person name="Held B.W."/>
            <person name="Levasseur A."/>
            <person name="Lombard V."/>
            <person name="Morin E."/>
            <person name="Otillar R."/>
            <person name="Lindquist E.A."/>
            <person name="Sun H."/>
            <person name="LaButti K.M."/>
            <person name="Schmutz J."/>
            <person name="Jabbour D."/>
            <person name="Luo H."/>
            <person name="Baker S.E."/>
            <person name="Pisabarro A.G."/>
            <person name="Walton J.D."/>
            <person name="Blanchette R.A."/>
            <person name="Henrissat B."/>
            <person name="Martin F."/>
            <person name="Cullen D."/>
            <person name="Hibbett D.S."/>
            <person name="Grigoriev I.V."/>
        </authorList>
    </citation>
    <scope>NUCLEOTIDE SEQUENCE [LARGE SCALE GENOMIC DNA]</scope>
    <source>
        <strain evidence="2">CBS 339.88</strain>
    </source>
</reference>
<keyword evidence="2" id="KW-1185">Reference proteome</keyword>
<dbReference type="EMBL" id="KL142371">
    <property type="protein sequence ID" value="KDR81179.1"/>
    <property type="molecule type" value="Genomic_DNA"/>
</dbReference>
<sequence>METPLRHLTHFSGSKFNSGEVLHVLNFAPNLRSCLITNMKAQWPGTFPDPTHVHVDNLEVLTIQYSLTMGAQASLLSHILSAPALREFKCSTRPGEYLPLNLIEGLIERSQCSLDILELETTNLERSTTDLDNLLKRATNLSKLVLNLDDIKMDQGFLYDIAMILDPLSPTPPLVI</sequence>
<proteinExistence type="predicted"/>
<organism evidence="1 2">
    <name type="scientific">Galerina marginata (strain CBS 339.88)</name>
    <dbReference type="NCBI Taxonomy" id="685588"/>
    <lineage>
        <taxon>Eukaryota</taxon>
        <taxon>Fungi</taxon>
        <taxon>Dikarya</taxon>
        <taxon>Basidiomycota</taxon>
        <taxon>Agaricomycotina</taxon>
        <taxon>Agaricomycetes</taxon>
        <taxon>Agaricomycetidae</taxon>
        <taxon>Agaricales</taxon>
        <taxon>Agaricineae</taxon>
        <taxon>Strophariaceae</taxon>
        <taxon>Galerina</taxon>
    </lineage>
</organism>
<dbReference type="Proteomes" id="UP000027222">
    <property type="component" value="Unassembled WGS sequence"/>
</dbReference>
<dbReference type="AlphaFoldDB" id="A0A067TMM4"/>